<dbReference type="NCBIfam" id="TIGR00604">
    <property type="entry name" value="rad3"/>
    <property type="match status" value="1"/>
</dbReference>
<evidence type="ECO:0000256" key="4">
    <source>
        <dbReference type="ARBA" id="ARBA00022723"/>
    </source>
</evidence>
<keyword evidence="12" id="KW-0238">DNA-binding</keyword>
<protein>
    <submittedName>
        <fullName evidence="17">DDX11 helicase</fullName>
    </submittedName>
</protein>
<name>A0A7K4VEA4_9EMBE</name>
<dbReference type="SMART" id="SM00488">
    <property type="entry name" value="DEXDc2"/>
    <property type="match status" value="1"/>
</dbReference>
<dbReference type="GO" id="GO:0005524">
    <property type="term" value="F:ATP binding"/>
    <property type="evidence" value="ECO:0007669"/>
    <property type="project" value="UniProtKB-KW"/>
</dbReference>
<evidence type="ECO:0000256" key="1">
    <source>
        <dbReference type="ARBA" id="ARBA00001966"/>
    </source>
</evidence>
<dbReference type="GO" id="GO:0003678">
    <property type="term" value="F:DNA helicase activity"/>
    <property type="evidence" value="ECO:0007669"/>
    <property type="project" value="InterPro"/>
</dbReference>
<dbReference type="GO" id="GO:0046872">
    <property type="term" value="F:metal ion binding"/>
    <property type="evidence" value="ECO:0007669"/>
    <property type="project" value="UniProtKB-KW"/>
</dbReference>
<comment type="subcellular location">
    <subcellularLocation>
        <location evidence="2">Nucleus</location>
    </subcellularLocation>
</comment>
<feature type="non-terminal residue" evidence="17">
    <location>
        <position position="885"/>
    </location>
</feature>
<keyword evidence="8" id="KW-0067">ATP-binding</keyword>
<keyword evidence="6" id="KW-0378">Hydrolase</keyword>
<keyword evidence="18" id="KW-1185">Reference proteome</keyword>
<comment type="similarity">
    <text evidence="3">Belongs to the DEAD box helicase family. DEAH subfamily. DDX11/CHL1 sub-subfamily.</text>
</comment>
<feature type="domain" description="Helicase ATP-binding" evidence="16">
    <location>
        <begin position="1"/>
        <end position="422"/>
    </location>
</feature>
<evidence type="ECO:0000256" key="11">
    <source>
        <dbReference type="ARBA" id="ARBA00023014"/>
    </source>
</evidence>
<keyword evidence="11" id="KW-0411">Iron-sulfur</keyword>
<evidence type="ECO:0000256" key="15">
    <source>
        <dbReference type="SAM" id="MobiDB-lite"/>
    </source>
</evidence>
<dbReference type="InterPro" id="IPR045028">
    <property type="entry name" value="DinG/Rad3-like"/>
</dbReference>
<accession>A0A7K4VEA4</accession>
<keyword evidence="14" id="KW-0539">Nucleus</keyword>
<dbReference type="EMBL" id="VYZJ01000528">
    <property type="protein sequence ID" value="NWR20521.1"/>
    <property type="molecule type" value="Genomic_DNA"/>
</dbReference>
<evidence type="ECO:0000256" key="12">
    <source>
        <dbReference type="ARBA" id="ARBA00023125"/>
    </source>
</evidence>
<dbReference type="SUPFAM" id="SSF52540">
    <property type="entry name" value="P-loop containing nucleoside triphosphate hydrolases"/>
    <property type="match status" value="1"/>
</dbReference>
<evidence type="ECO:0000256" key="2">
    <source>
        <dbReference type="ARBA" id="ARBA00004123"/>
    </source>
</evidence>
<dbReference type="SMART" id="SM00491">
    <property type="entry name" value="HELICc2"/>
    <property type="match status" value="1"/>
</dbReference>
<evidence type="ECO:0000256" key="14">
    <source>
        <dbReference type="ARBA" id="ARBA00023242"/>
    </source>
</evidence>
<reference evidence="17 18" key="1">
    <citation type="submission" date="2019-09" db="EMBL/GenBank/DDBJ databases">
        <title>Bird 10,000 Genomes (B10K) Project - Family phase.</title>
        <authorList>
            <person name="Zhang G."/>
        </authorList>
    </citation>
    <scope>NUCLEOTIDE SEQUENCE [LARGE SCALE GENOMIC DNA]</scope>
    <source>
        <strain evidence="17">B10K-DU-015-11</strain>
        <tissue evidence="17">Mixed tissue sample</tissue>
    </source>
</reference>
<keyword evidence="9" id="KW-0694">RNA-binding</keyword>
<keyword evidence="5" id="KW-0547">Nucleotide-binding</keyword>
<feature type="region of interest" description="Disordered" evidence="15">
    <location>
        <begin position="68"/>
        <end position="90"/>
    </location>
</feature>
<organism evidence="17 18">
    <name type="scientific">Emberiza fucata</name>
    <dbReference type="NCBI Taxonomy" id="337179"/>
    <lineage>
        <taxon>Eukaryota</taxon>
        <taxon>Metazoa</taxon>
        <taxon>Chordata</taxon>
        <taxon>Craniata</taxon>
        <taxon>Vertebrata</taxon>
        <taxon>Euteleostomi</taxon>
        <taxon>Archelosauria</taxon>
        <taxon>Archosauria</taxon>
        <taxon>Dinosauria</taxon>
        <taxon>Saurischia</taxon>
        <taxon>Theropoda</taxon>
        <taxon>Coelurosauria</taxon>
        <taxon>Aves</taxon>
        <taxon>Neognathae</taxon>
        <taxon>Neoaves</taxon>
        <taxon>Telluraves</taxon>
        <taxon>Australaves</taxon>
        <taxon>Passeriformes</taxon>
        <taxon>Passeroidea</taxon>
        <taxon>Fringillidae</taxon>
        <taxon>Emberizinae</taxon>
        <taxon>Emberizini</taxon>
        <taxon>Emberiza</taxon>
    </lineage>
</organism>
<feature type="non-terminal residue" evidence="17">
    <location>
        <position position="1"/>
    </location>
</feature>
<dbReference type="Gene3D" id="3.40.50.300">
    <property type="entry name" value="P-loop containing nucleotide triphosphate hydrolases"/>
    <property type="match status" value="3"/>
</dbReference>
<dbReference type="InterPro" id="IPR006554">
    <property type="entry name" value="Helicase-like_DEXD_c2"/>
</dbReference>
<dbReference type="InterPro" id="IPR014013">
    <property type="entry name" value="Helic_SF1/SF2_ATP-bd_DinG/Rad3"/>
</dbReference>
<proteinExistence type="inferred from homology"/>
<comment type="caution">
    <text evidence="17">The sequence shown here is derived from an EMBL/GenBank/DDBJ whole genome shotgun (WGS) entry which is preliminary data.</text>
</comment>
<dbReference type="GO" id="GO:0003677">
    <property type="term" value="F:DNA binding"/>
    <property type="evidence" value="ECO:0007669"/>
    <property type="project" value="UniProtKB-KW"/>
</dbReference>
<evidence type="ECO:0000313" key="18">
    <source>
        <dbReference type="Proteomes" id="UP000580681"/>
    </source>
</evidence>
<evidence type="ECO:0000256" key="13">
    <source>
        <dbReference type="ARBA" id="ARBA00023235"/>
    </source>
</evidence>
<dbReference type="GO" id="GO:0051536">
    <property type="term" value="F:iron-sulfur cluster binding"/>
    <property type="evidence" value="ECO:0007669"/>
    <property type="project" value="UniProtKB-KW"/>
</dbReference>
<evidence type="ECO:0000256" key="6">
    <source>
        <dbReference type="ARBA" id="ARBA00022801"/>
    </source>
</evidence>
<dbReference type="InterPro" id="IPR006555">
    <property type="entry name" value="ATP-dep_Helicase_C"/>
</dbReference>
<keyword evidence="10" id="KW-0408">Iron</keyword>
<dbReference type="GO" id="GO:0016818">
    <property type="term" value="F:hydrolase activity, acting on acid anhydrides, in phosphorus-containing anhydrides"/>
    <property type="evidence" value="ECO:0007669"/>
    <property type="project" value="InterPro"/>
</dbReference>
<dbReference type="Pfam" id="PF13307">
    <property type="entry name" value="Helicase_C_2"/>
    <property type="match status" value="1"/>
</dbReference>
<dbReference type="FunFam" id="3.40.50.300:FF:000909">
    <property type="entry name" value="Putative ATP-dependent RNA helicase DDX11"/>
    <property type="match status" value="1"/>
</dbReference>
<dbReference type="FunFam" id="3.40.50.300:FF:001050">
    <property type="entry name" value="ATP-dependent DNA helicase DDX11"/>
    <property type="match status" value="1"/>
</dbReference>
<evidence type="ECO:0000256" key="9">
    <source>
        <dbReference type="ARBA" id="ARBA00022884"/>
    </source>
</evidence>
<comment type="cofactor">
    <cofactor evidence="1">
        <name>[4Fe-4S] cluster</name>
        <dbReference type="ChEBI" id="CHEBI:49883"/>
    </cofactor>
</comment>
<dbReference type="PANTHER" id="PTHR11472">
    <property type="entry name" value="DNA REPAIR DEAD HELICASE RAD3/XP-D SUBFAMILY MEMBER"/>
    <property type="match status" value="1"/>
</dbReference>
<evidence type="ECO:0000313" key="17">
    <source>
        <dbReference type="EMBL" id="NWR20521.1"/>
    </source>
</evidence>
<dbReference type="Proteomes" id="UP000580681">
    <property type="component" value="Unassembled WGS sequence"/>
</dbReference>
<evidence type="ECO:0000256" key="7">
    <source>
        <dbReference type="ARBA" id="ARBA00022806"/>
    </source>
</evidence>
<keyword evidence="4" id="KW-0479">Metal-binding</keyword>
<dbReference type="InterPro" id="IPR027417">
    <property type="entry name" value="P-loop_NTPase"/>
</dbReference>
<keyword evidence="7 17" id="KW-0347">Helicase</keyword>
<dbReference type="InterPro" id="IPR013020">
    <property type="entry name" value="Rad3/Chl1-like"/>
</dbReference>
<keyword evidence="13" id="KW-0413">Isomerase</keyword>
<gene>
    <name evidence="17" type="primary">Ddx11</name>
    <name evidence="17" type="ORF">EMBFUC_R13995</name>
</gene>
<dbReference type="CDD" id="cd18788">
    <property type="entry name" value="SF2_C_XPD"/>
    <property type="match status" value="1"/>
</dbReference>
<evidence type="ECO:0000256" key="10">
    <source>
        <dbReference type="ARBA" id="ARBA00023004"/>
    </source>
</evidence>
<sequence>FPFPYTPYRIQEQFMEALYAALEAGRVGIFESPTGTGKSLSLICGALAWLRDWEEKRRQEEEQLLALGAGGQDGPGPQQARPGSADTAGQPDWVTAFVQRKEERDKVDRLKEEQLRRKKREDRLEKIRQNVQLKYAAKRKRCEEDEAKRLLQLSKEALSQEAGEDALDQLDHNEEELILAEYESDDEKKVVSGLEEDDDLEEEHVTKIYYCSRTHSQLSQFVREVQKSPFGKDTRLVSLGSRQNLCVNEEVRRLGALQLINDRCMEMQKNKHEKKSNEENEGKKRRVSRAVCPFYSFEQMQFLRDEVLVEVKDIEQLVSLGRETKACPYYGSRFAIPAAQLVVLPYQMLLHEPTRNAAGIKLKDQVVIIDEAHNLIDTITCIHSAEVSGSQLCCAHSQLSQYMERYRKRLKAKNLMYIKQILYLLEKFVAMLGGNVNQNPGSQAVSQTGTVLKSINDFLFQSQIDNINLFKVQRYCEKSLISRKLFGFVERYGGPASAVKTNKENQKLAGLQDFLLTLQQGSDKEGDPPVEAEHDQLRTASPLMQIEGFLSALTNANQDGRVILNRQGTVGQSSLKFLLLNPAVHFAKVVEECRAVIIAGGTMQPVADFREQLLCCAGVDPARIVEFSCGHVIPPENILPLILCSGPSNQQLEFTYQTRDLPQMMDETGRILCNVCNVIPGGVVCFFPSYEYEKQVYGHWERTGLLSRLAARKKIFQEPKKANQVEQVLVEYAKCIKRCSQTEGQMTGALLLSVVGGKMSEGINFSDDLGRCVIMVGMPYPNIKSPELQEKMTWLDKTMPRAGGQAPSRVLIENLCMKAVNQSIGRAIRHQKDFASILLLDHRYARPATFNKLPQWIRERTQVKPSFGSAFAELRKVRTPCILCH</sequence>
<dbReference type="GO" id="GO:0034085">
    <property type="term" value="P:establishment of sister chromatid cohesion"/>
    <property type="evidence" value="ECO:0007669"/>
    <property type="project" value="TreeGrafter"/>
</dbReference>
<dbReference type="GO" id="GO:0006139">
    <property type="term" value="P:nucleobase-containing compound metabolic process"/>
    <property type="evidence" value="ECO:0007669"/>
    <property type="project" value="InterPro"/>
</dbReference>
<evidence type="ECO:0000256" key="8">
    <source>
        <dbReference type="ARBA" id="ARBA00022840"/>
    </source>
</evidence>
<dbReference type="PROSITE" id="PS51193">
    <property type="entry name" value="HELICASE_ATP_BIND_2"/>
    <property type="match status" value="1"/>
</dbReference>
<evidence type="ECO:0000256" key="3">
    <source>
        <dbReference type="ARBA" id="ARBA00008435"/>
    </source>
</evidence>
<dbReference type="InterPro" id="IPR010614">
    <property type="entry name" value="RAD3-like_helicase_DEAD"/>
</dbReference>
<dbReference type="PANTHER" id="PTHR11472:SF41">
    <property type="entry name" value="ATP-DEPENDENT DNA HELICASE DDX11-RELATED"/>
    <property type="match status" value="1"/>
</dbReference>
<dbReference type="GO" id="GO:0005634">
    <property type="term" value="C:nucleus"/>
    <property type="evidence" value="ECO:0007669"/>
    <property type="project" value="UniProtKB-SubCell"/>
</dbReference>
<dbReference type="Pfam" id="PF06733">
    <property type="entry name" value="DEAD_2"/>
    <property type="match status" value="1"/>
</dbReference>
<evidence type="ECO:0000259" key="16">
    <source>
        <dbReference type="PROSITE" id="PS51193"/>
    </source>
</evidence>
<evidence type="ECO:0000256" key="5">
    <source>
        <dbReference type="ARBA" id="ARBA00022741"/>
    </source>
</evidence>
<dbReference type="GO" id="GO:0003723">
    <property type="term" value="F:RNA binding"/>
    <property type="evidence" value="ECO:0007669"/>
    <property type="project" value="UniProtKB-KW"/>
</dbReference>
<dbReference type="AlphaFoldDB" id="A0A7K4VEA4"/>